<reference evidence="2" key="1">
    <citation type="journal article" date="2015" name="Nat. Genet.">
        <title>The genome and transcriptome of the zoonotic hookworm Ancylostoma ceylanicum identify infection-specific gene families.</title>
        <authorList>
            <person name="Schwarz E.M."/>
            <person name="Hu Y."/>
            <person name="Antoshechkin I."/>
            <person name="Miller M.M."/>
            <person name="Sternberg P.W."/>
            <person name="Aroian R.V."/>
        </authorList>
    </citation>
    <scope>NUCLEOTIDE SEQUENCE</scope>
    <source>
        <strain evidence="2">HY135</strain>
    </source>
</reference>
<evidence type="ECO:0000313" key="1">
    <source>
        <dbReference type="EMBL" id="EYC27077.1"/>
    </source>
</evidence>
<gene>
    <name evidence="1" type="primary">Acey_s0009.g509</name>
    <name evidence="1" type="ORF">Y032_0009g509</name>
</gene>
<dbReference type="Proteomes" id="UP000024635">
    <property type="component" value="Unassembled WGS sequence"/>
</dbReference>
<proteinExistence type="predicted"/>
<protein>
    <submittedName>
        <fullName evidence="1">Uncharacterized protein</fullName>
    </submittedName>
</protein>
<name>A0A016VJ96_9BILA</name>
<dbReference type="AlphaFoldDB" id="A0A016VJ96"/>
<evidence type="ECO:0000313" key="2">
    <source>
        <dbReference type="Proteomes" id="UP000024635"/>
    </source>
</evidence>
<dbReference type="EMBL" id="JARK01001345">
    <property type="protein sequence ID" value="EYC27077.1"/>
    <property type="molecule type" value="Genomic_DNA"/>
</dbReference>
<accession>A0A016VJ96</accession>
<keyword evidence="2" id="KW-1185">Reference proteome</keyword>
<comment type="caution">
    <text evidence="1">The sequence shown here is derived from an EMBL/GenBank/DDBJ whole genome shotgun (WGS) entry which is preliminary data.</text>
</comment>
<organism evidence="1 2">
    <name type="scientific">Ancylostoma ceylanicum</name>
    <dbReference type="NCBI Taxonomy" id="53326"/>
    <lineage>
        <taxon>Eukaryota</taxon>
        <taxon>Metazoa</taxon>
        <taxon>Ecdysozoa</taxon>
        <taxon>Nematoda</taxon>
        <taxon>Chromadorea</taxon>
        <taxon>Rhabditida</taxon>
        <taxon>Rhabditina</taxon>
        <taxon>Rhabditomorpha</taxon>
        <taxon>Strongyloidea</taxon>
        <taxon>Ancylostomatidae</taxon>
        <taxon>Ancylostomatinae</taxon>
        <taxon>Ancylostoma</taxon>
    </lineage>
</organism>
<sequence length="92" mass="10432">MRCHADHGGILWPTDARLRRCCAVHNCPIAAVLCGLRPCVRIFDHGCHQDWKSNVSWAASMAEYAHFMEGILCLGTIDDFRLFPNFLRTSEV</sequence>